<comment type="caution">
    <text evidence="1">The sequence shown here is derived from an EMBL/GenBank/DDBJ whole genome shotgun (WGS) entry which is preliminary data.</text>
</comment>
<evidence type="ECO:0000313" key="1">
    <source>
        <dbReference type="EMBL" id="CAB3232169.1"/>
    </source>
</evidence>
<name>A0A8S0ZG20_ARCPL</name>
<protein>
    <submittedName>
        <fullName evidence="1">Uncharacterized protein</fullName>
    </submittedName>
</protein>
<proteinExistence type="predicted"/>
<dbReference type="EMBL" id="CADEBC010000476">
    <property type="protein sequence ID" value="CAB3232169.1"/>
    <property type="molecule type" value="Genomic_DNA"/>
</dbReference>
<sequence length="76" mass="8201">MPLTISRLATECTSRAYIDSELQSDEGYPELGVMADIEAHGIGSPRPSSATFGHGHCDRYTLNGCFCSVVLFESSD</sequence>
<accession>A0A8S0ZG20</accession>
<reference evidence="1 2" key="1">
    <citation type="submission" date="2020-04" db="EMBL/GenBank/DDBJ databases">
        <authorList>
            <person name="Wallbank WR R."/>
            <person name="Pardo Diaz C."/>
            <person name="Kozak K."/>
            <person name="Martin S."/>
            <person name="Jiggins C."/>
            <person name="Moest M."/>
            <person name="Warren A I."/>
            <person name="Byers J.R.P. K."/>
            <person name="Montejo-Kovacevich G."/>
            <person name="Yen C E."/>
        </authorList>
    </citation>
    <scope>NUCLEOTIDE SEQUENCE [LARGE SCALE GENOMIC DNA]</scope>
</reference>
<gene>
    <name evidence="1" type="ORF">APLA_LOCUS4738</name>
</gene>
<dbReference type="AlphaFoldDB" id="A0A8S0ZG20"/>
<dbReference type="OrthoDB" id="10300088at2759"/>
<evidence type="ECO:0000313" key="2">
    <source>
        <dbReference type="Proteomes" id="UP000494106"/>
    </source>
</evidence>
<keyword evidence="2" id="KW-1185">Reference proteome</keyword>
<organism evidence="1 2">
    <name type="scientific">Arctia plantaginis</name>
    <name type="common">Wood tiger moth</name>
    <name type="synonym">Phalaena plantaginis</name>
    <dbReference type="NCBI Taxonomy" id="874455"/>
    <lineage>
        <taxon>Eukaryota</taxon>
        <taxon>Metazoa</taxon>
        <taxon>Ecdysozoa</taxon>
        <taxon>Arthropoda</taxon>
        <taxon>Hexapoda</taxon>
        <taxon>Insecta</taxon>
        <taxon>Pterygota</taxon>
        <taxon>Neoptera</taxon>
        <taxon>Endopterygota</taxon>
        <taxon>Lepidoptera</taxon>
        <taxon>Glossata</taxon>
        <taxon>Ditrysia</taxon>
        <taxon>Noctuoidea</taxon>
        <taxon>Erebidae</taxon>
        <taxon>Arctiinae</taxon>
        <taxon>Arctia</taxon>
    </lineage>
</organism>
<dbReference type="Proteomes" id="UP000494106">
    <property type="component" value="Unassembled WGS sequence"/>
</dbReference>